<evidence type="ECO:0000256" key="3">
    <source>
        <dbReference type="ARBA" id="ARBA00011738"/>
    </source>
</evidence>
<dbReference type="Proteomes" id="UP000198372">
    <property type="component" value="Unassembled WGS sequence"/>
</dbReference>
<evidence type="ECO:0000313" key="10">
    <source>
        <dbReference type="EMBL" id="SCV68088.1"/>
    </source>
</evidence>
<gene>
    <name evidence="10" type="ORF">BQ2448_209</name>
</gene>
<evidence type="ECO:0000259" key="9">
    <source>
        <dbReference type="PROSITE" id="PS51186"/>
    </source>
</evidence>
<evidence type="ECO:0000256" key="7">
    <source>
        <dbReference type="ARBA" id="ARBA00023315"/>
    </source>
</evidence>
<dbReference type="InterPro" id="IPR016181">
    <property type="entry name" value="Acyl_CoA_acyltransferase"/>
</dbReference>
<sequence>MTSTTAAEAGYAFDEAALASLPTFLQDSLAVMGLKLRPLSASDYVKGHLELLSTLTLAPDLGAQAWLDRFNELKQTRATYYPLVIVDTGSDQLVATGTLVVERKFLRGAGLVGHIEDISVSPSQQGKGLGKILIRALSALSEELGCYKSILDCDPKNEAFYAKCGYENKGVGMSRYKTKPSFKAN</sequence>
<dbReference type="EC" id="2.3.1.4" evidence="8"/>
<proteinExistence type="inferred from homology"/>
<dbReference type="GO" id="GO:0006048">
    <property type="term" value="P:UDP-N-acetylglucosamine biosynthetic process"/>
    <property type="evidence" value="ECO:0007669"/>
    <property type="project" value="UniProtKB-UniRule"/>
</dbReference>
<dbReference type="UniPathway" id="UPA00113">
    <property type="reaction ID" value="UER00529"/>
</dbReference>
<dbReference type="InterPro" id="IPR000182">
    <property type="entry name" value="GNAT_dom"/>
</dbReference>
<keyword evidence="11" id="KW-1185">Reference proteome</keyword>
<evidence type="ECO:0000256" key="8">
    <source>
        <dbReference type="RuleBase" id="RU365086"/>
    </source>
</evidence>
<comment type="subunit">
    <text evidence="3">Homodimer.</text>
</comment>
<evidence type="ECO:0000313" key="11">
    <source>
        <dbReference type="Proteomes" id="UP000198372"/>
    </source>
</evidence>
<name>A0A238FAD9_9BASI</name>
<dbReference type="AlphaFoldDB" id="A0A238FAD9"/>
<comment type="pathway">
    <text evidence="8">Nucleotide-sugar biosynthesis; UDP-N-acetyl-alpha-D-glucosamine biosynthesis; N-acetyl-alpha-D-glucosamine 1-phosphate from alpha-D-glucosamine 6-phosphate (route I): step 1/2.</text>
</comment>
<evidence type="ECO:0000256" key="2">
    <source>
        <dbReference type="ARBA" id="ARBA00004586"/>
    </source>
</evidence>
<keyword evidence="4 8" id="KW-0808">Transferase</keyword>
<comment type="catalytic activity">
    <reaction evidence="8">
        <text>D-glucosamine 6-phosphate + acetyl-CoA = N-acetyl-D-glucosamine 6-phosphate + CoA + H(+)</text>
        <dbReference type="Rhea" id="RHEA:10292"/>
        <dbReference type="ChEBI" id="CHEBI:15378"/>
        <dbReference type="ChEBI" id="CHEBI:57287"/>
        <dbReference type="ChEBI" id="CHEBI:57288"/>
        <dbReference type="ChEBI" id="CHEBI:57513"/>
        <dbReference type="ChEBI" id="CHEBI:58725"/>
        <dbReference type="EC" id="2.3.1.4"/>
    </reaction>
</comment>
<dbReference type="FunFam" id="3.40.630.30:FF:000048">
    <property type="entry name" value="Glucosamine 6-phosphate N-acetyltransferase"/>
    <property type="match status" value="1"/>
</dbReference>
<dbReference type="SUPFAM" id="SSF55729">
    <property type="entry name" value="Acyl-CoA N-acyltransferases (Nat)"/>
    <property type="match status" value="1"/>
</dbReference>
<comment type="subcellular location">
    <subcellularLocation>
        <location evidence="1">Endomembrane system</location>
        <topology evidence="1">Peripheral membrane protein</topology>
    </subcellularLocation>
    <subcellularLocation>
        <location evidence="2">Endoplasmic reticulum membrane</location>
    </subcellularLocation>
</comment>
<dbReference type="PROSITE" id="PS51186">
    <property type="entry name" value="GNAT"/>
    <property type="match status" value="1"/>
</dbReference>
<keyword evidence="7 8" id="KW-0012">Acyltransferase</keyword>
<dbReference type="PANTHER" id="PTHR13355:SF11">
    <property type="entry name" value="GLUCOSAMINE 6-PHOSPHATE N-ACETYLTRANSFERASE"/>
    <property type="match status" value="1"/>
</dbReference>
<dbReference type="InterPro" id="IPR039143">
    <property type="entry name" value="GNPNAT1-like"/>
</dbReference>
<organism evidence="10 11">
    <name type="scientific">Microbotryum intermedium</name>
    <dbReference type="NCBI Taxonomy" id="269621"/>
    <lineage>
        <taxon>Eukaryota</taxon>
        <taxon>Fungi</taxon>
        <taxon>Dikarya</taxon>
        <taxon>Basidiomycota</taxon>
        <taxon>Pucciniomycotina</taxon>
        <taxon>Microbotryomycetes</taxon>
        <taxon>Microbotryales</taxon>
        <taxon>Microbotryaceae</taxon>
        <taxon>Microbotryum</taxon>
    </lineage>
</organism>
<protein>
    <recommendedName>
        <fullName evidence="8">Glucosamine 6-phosphate N-acetyltransferase</fullName>
        <ecNumber evidence="8">2.3.1.4</ecNumber>
    </recommendedName>
</protein>
<evidence type="ECO:0000256" key="6">
    <source>
        <dbReference type="ARBA" id="ARBA00023136"/>
    </source>
</evidence>
<dbReference type="Gene3D" id="3.40.630.30">
    <property type="match status" value="1"/>
</dbReference>
<keyword evidence="6" id="KW-0472">Membrane</keyword>
<reference evidence="11" key="1">
    <citation type="submission" date="2016-09" db="EMBL/GenBank/DDBJ databases">
        <authorList>
            <person name="Jeantristanb JTB J.-T."/>
            <person name="Ricardo R."/>
        </authorList>
    </citation>
    <scope>NUCLEOTIDE SEQUENCE [LARGE SCALE GENOMIC DNA]</scope>
</reference>
<dbReference type="Pfam" id="PF00583">
    <property type="entry name" value="Acetyltransf_1"/>
    <property type="match status" value="1"/>
</dbReference>
<keyword evidence="5" id="KW-0256">Endoplasmic reticulum</keyword>
<feature type="domain" description="N-acetyltransferase" evidence="9">
    <location>
        <begin position="34"/>
        <end position="185"/>
    </location>
</feature>
<dbReference type="GO" id="GO:0004343">
    <property type="term" value="F:glucosamine 6-phosphate N-acetyltransferase activity"/>
    <property type="evidence" value="ECO:0007669"/>
    <property type="project" value="UniProtKB-UniRule"/>
</dbReference>
<dbReference type="OrthoDB" id="10039976at2759"/>
<accession>A0A238FAD9</accession>
<dbReference type="GO" id="GO:0005789">
    <property type="term" value="C:endoplasmic reticulum membrane"/>
    <property type="evidence" value="ECO:0007669"/>
    <property type="project" value="UniProtKB-SubCell"/>
</dbReference>
<dbReference type="CDD" id="cd04301">
    <property type="entry name" value="NAT_SF"/>
    <property type="match status" value="1"/>
</dbReference>
<dbReference type="STRING" id="269621.A0A238FAD9"/>
<evidence type="ECO:0000256" key="1">
    <source>
        <dbReference type="ARBA" id="ARBA00004184"/>
    </source>
</evidence>
<evidence type="ECO:0000256" key="5">
    <source>
        <dbReference type="ARBA" id="ARBA00022824"/>
    </source>
</evidence>
<dbReference type="EMBL" id="FMSP01000003">
    <property type="protein sequence ID" value="SCV68088.1"/>
    <property type="molecule type" value="Genomic_DNA"/>
</dbReference>
<evidence type="ECO:0000256" key="4">
    <source>
        <dbReference type="ARBA" id="ARBA00022679"/>
    </source>
</evidence>
<comment type="similarity">
    <text evidence="8">Belongs to the acetyltransferase family. GNA1 subfamily.</text>
</comment>
<dbReference type="PANTHER" id="PTHR13355">
    <property type="entry name" value="GLUCOSAMINE 6-PHOSPHATE N-ACETYLTRANSFERASE"/>
    <property type="match status" value="1"/>
</dbReference>